<accession>A0A182SSA8</accession>
<evidence type="ECO:0000313" key="3">
    <source>
        <dbReference type="Proteomes" id="UP000075901"/>
    </source>
</evidence>
<dbReference type="Proteomes" id="UP000075901">
    <property type="component" value="Unassembled WGS sequence"/>
</dbReference>
<dbReference type="GO" id="GO:0005261">
    <property type="term" value="F:monoatomic cation channel activity"/>
    <property type="evidence" value="ECO:0007669"/>
    <property type="project" value="TreeGrafter"/>
</dbReference>
<dbReference type="Pfam" id="PF18139">
    <property type="entry name" value="LSDAT_euk"/>
    <property type="match status" value="1"/>
</dbReference>
<name>A0A182SSA8_9DIPT</name>
<feature type="domain" description="TRPM SLOG" evidence="1">
    <location>
        <begin position="1"/>
        <end position="99"/>
    </location>
</feature>
<reference evidence="3" key="1">
    <citation type="submission" date="2013-09" db="EMBL/GenBank/DDBJ databases">
        <title>The Genome Sequence of Anopheles maculatus species B.</title>
        <authorList>
            <consortium name="The Broad Institute Genomics Platform"/>
            <person name="Neafsey D.E."/>
            <person name="Besansky N."/>
            <person name="Howell P."/>
            <person name="Walton C."/>
            <person name="Young S.K."/>
            <person name="Zeng Q."/>
            <person name="Gargeya S."/>
            <person name="Fitzgerald M."/>
            <person name="Haas B."/>
            <person name="Abouelleil A."/>
            <person name="Allen A.W."/>
            <person name="Alvarado L."/>
            <person name="Arachchi H.M."/>
            <person name="Berlin A.M."/>
            <person name="Chapman S.B."/>
            <person name="Gainer-Dewar J."/>
            <person name="Goldberg J."/>
            <person name="Griggs A."/>
            <person name="Gujja S."/>
            <person name="Hansen M."/>
            <person name="Howarth C."/>
            <person name="Imamovic A."/>
            <person name="Ireland A."/>
            <person name="Larimer J."/>
            <person name="McCowan C."/>
            <person name="Murphy C."/>
            <person name="Pearson M."/>
            <person name="Poon T.W."/>
            <person name="Priest M."/>
            <person name="Roberts A."/>
            <person name="Saif S."/>
            <person name="Shea T."/>
            <person name="Sisk P."/>
            <person name="Sykes S."/>
            <person name="Wortman J."/>
            <person name="Nusbaum C."/>
            <person name="Birren B."/>
        </authorList>
    </citation>
    <scope>NUCLEOTIDE SEQUENCE [LARGE SCALE GENOMIC DNA]</scope>
    <source>
        <strain evidence="3">maculatus3</strain>
    </source>
</reference>
<dbReference type="AlphaFoldDB" id="A0A182SSA8"/>
<dbReference type="GO" id="GO:0030001">
    <property type="term" value="P:metal ion transport"/>
    <property type="evidence" value="ECO:0007669"/>
    <property type="project" value="TreeGrafter"/>
</dbReference>
<protein>
    <submittedName>
        <fullName evidence="2">LSDAT_euk domain-containing protein</fullName>
    </submittedName>
</protein>
<organism evidence="2 3">
    <name type="scientific">Anopheles maculatus</name>
    <dbReference type="NCBI Taxonomy" id="74869"/>
    <lineage>
        <taxon>Eukaryota</taxon>
        <taxon>Metazoa</taxon>
        <taxon>Ecdysozoa</taxon>
        <taxon>Arthropoda</taxon>
        <taxon>Hexapoda</taxon>
        <taxon>Insecta</taxon>
        <taxon>Pterygota</taxon>
        <taxon>Neoptera</taxon>
        <taxon>Endopterygota</taxon>
        <taxon>Diptera</taxon>
        <taxon>Nematocera</taxon>
        <taxon>Culicoidea</taxon>
        <taxon>Culicidae</taxon>
        <taxon>Anophelinae</taxon>
        <taxon>Anopheles</taxon>
        <taxon>Anopheles maculatus group</taxon>
    </lineage>
</organism>
<dbReference type="InterPro" id="IPR050927">
    <property type="entry name" value="TRPM"/>
</dbReference>
<keyword evidence="3" id="KW-1185">Reference proteome</keyword>
<dbReference type="PANTHER" id="PTHR13800:SF1">
    <property type="entry name" value="TRANSIENT RECEPTOR POTENTIAL CATION CHANNEL TRPM"/>
    <property type="match status" value="1"/>
</dbReference>
<reference evidence="2" key="2">
    <citation type="submission" date="2020-05" db="UniProtKB">
        <authorList>
            <consortium name="EnsemblMetazoa"/>
        </authorList>
    </citation>
    <scope>IDENTIFICATION</scope>
    <source>
        <strain evidence="2">maculatus3</strain>
    </source>
</reference>
<dbReference type="EnsemblMetazoa" id="AMAM012401-RA">
    <property type="protein sequence ID" value="AMAM012401-PA"/>
    <property type="gene ID" value="AMAM012401"/>
</dbReference>
<sequence>VTKQVGDALLLEGQQRSGRVVSIGIAPWGIVERNHELLGHNRDVPCHSISSPRSKLAVLNNRHAYFLLVDNGTQGRYGAELILRRKLEKYISNQKLQPYLTVTHDHGPCVLWCNRTPTPRLESPGWLGK</sequence>
<dbReference type="PANTHER" id="PTHR13800">
    <property type="entry name" value="TRANSIENT RECEPTOR POTENTIAL CATION CHANNEL, SUBFAMILY M, MEMBER 6"/>
    <property type="match status" value="1"/>
</dbReference>
<dbReference type="InterPro" id="IPR041491">
    <property type="entry name" value="TRPM_SLOG"/>
</dbReference>
<evidence type="ECO:0000259" key="1">
    <source>
        <dbReference type="Pfam" id="PF18139"/>
    </source>
</evidence>
<proteinExistence type="predicted"/>
<dbReference type="VEuPathDB" id="VectorBase:AMAM012401"/>
<evidence type="ECO:0000313" key="2">
    <source>
        <dbReference type="EnsemblMetazoa" id="AMAM012401-PA"/>
    </source>
</evidence>
<dbReference type="GO" id="GO:0005886">
    <property type="term" value="C:plasma membrane"/>
    <property type="evidence" value="ECO:0007669"/>
    <property type="project" value="TreeGrafter"/>
</dbReference>